<sequence length="107" mass="12186">MLRSCETFKQLAGARKTLKLRNKDKINEKCRVPKETVDNRIIYLQPPKKTSPVQDTSRGDMGFIRGLDLPEKKPLSYHMNCLDIMKHIRKSLLGSSQLEVSSSILAT</sequence>
<name>A0A6A4H048_9AGAR</name>
<proteinExistence type="predicted"/>
<accession>A0A6A4H048</accession>
<dbReference type="EMBL" id="ML769639">
    <property type="protein sequence ID" value="KAE9391000.1"/>
    <property type="molecule type" value="Genomic_DNA"/>
</dbReference>
<keyword evidence="2" id="KW-1185">Reference proteome</keyword>
<organism evidence="1 2">
    <name type="scientific">Gymnopus androsaceus JB14</name>
    <dbReference type="NCBI Taxonomy" id="1447944"/>
    <lineage>
        <taxon>Eukaryota</taxon>
        <taxon>Fungi</taxon>
        <taxon>Dikarya</taxon>
        <taxon>Basidiomycota</taxon>
        <taxon>Agaricomycotina</taxon>
        <taxon>Agaricomycetes</taxon>
        <taxon>Agaricomycetidae</taxon>
        <taxon>Agaricales</taxon>
        <taxon>Marasmiineae</taxon>
        <taxon>Omphalotaceae</taxon>
        <taxon>Gymnopus</taxon>
    </lineage>
</organism>
<dbReference type="AlphaFoldDB" id="A0A6A4H048"/>
<evidence type="ECO:0000313" key="2">
    <source>
        <dbReference type="Proteomes" id="UP000799118"/>
    </source>
</evidence>
<protein>
    <submittedName>
        <fullName evidence="1">Uncharacterized protein</fullName>
    </submittedName>
</protein>
<reference evidence="1" key="1">
    <citation type="journal article" date="2019" name="Environ. Microbiol.">
        <title>Fungal ecological strategies reflected in gene transcription - a case study of two litter decomposers.</title>
        <authorList>
            <person name="Barbi F."/>
            <person name="Kohler A."/>
            <person name="Barry K."/>
            <person name="Baskaran P."/>
            <person name="Daum C."/>
            <person name="Fauchery L."/>
            <person name="Ihrmark K."/>
            <person name="Kuo A."/>
            <person name="LaButti K."/>
            <person name="Lipzen A."/>
            <person name="Morin E."/>
            <person name="Grigoriev I.V."/>
            <person name="Henrissat B."/>
            <person name="Lindahl B."/>
            <person name="Martin F."/>
        </authorList>
    </citation>
    <scope>NUCLEOTIDE SEQUENCE</scope>
    <source>
        <strain evidence="1">JB14</strain>
    </source>
</reference>
<evidence type="ECO:0000313" key="1">
    <source>
        <dbReference type="EMBL" id="KAE9391000.1"/>
    </source>
</evidence>
<dbReference type="Proteomes" id="UP000799118">
    <property type="component" value="Unassembled WGS sequence"/>
</dbReference>
<gene>
    <name evidence="1" type="ORF">BT96DRAFT_945701</name>
</gene>